<keyword evidence="1" id="KW-1185">Reference proteome</keyword>
<reference evidence="2" key="2">
    <citation type="submission" date="2015-08" db="UniProtKB">
        <authorList>
            <consortium name="WormBaseParasite"/>
        </authorList>
    </citation>
    <scope>IDENTIFICATION</scope>
</reference>
<accession>A0A0K0EVA8</accession>
<name>A0A0K0EVA8_STRVS</name>
<proteinExistence type="predicted"/>
<dbReference type="WBParaSite" id="SVE_0045700.1">
    <property type="protein sequence ID" value="SVE_0045700.1"/>
    <property type="gene ID" value="SVE_0045700"/>
</dbReference>
<dbReference type="Proteomes" id="UP000035680">
    <property type="component" value="Unassembled WGS sequence"/>
</dbReference>
<dbReference type="SUPFAM" id="SSF56672">
    <property type="entry name" value="DNA/RNA polymerases"/>
    <property type="match status" value="1"/>
</dbReference>
<sequence length="98" mass="11299">MSTVFDLLKRIQQVGWKISLEKSHFGEGSRISDENKNLFLNRKTATNKSELVSLFASSNYFRSSIPNYENLTAGLYNLADSVTDKKEKINFDKKIYVR</sequence>
<dbReference type="AlphaFoldDB" id="A0A0K0EVA8"/>
<evidence type="ECO:0000313" key="2">
    <source>
        <dbReference type="WBParaSite" id="SVE_0045700.1"/>
    </source>
</evidence>
<reference evidence="1" key="1">
    <citation type="submission" date="2014-07" db="EMBL/GenBank/DDBJ databases">
        <authorList>
            <person name="Martin A.A"/>
            <person name="De Silva N."/>
        </authorList>
    </citation>
    <scope>NUCLEOTIDE SEQUENCE</scope>
</reference>
<dbReference type="STRING" id="75913.A0A0K0EVA8"/>
<evidence type="ECO:0000313" key="1">
    <source>
        <dbReference type="Proteomes" id="UP000035680"/>
    </source>
</evidence>
<organism evidence="1 2">
    <name type="scientific">Strongyloides venezuelensis</name>
    <name type="common">Threadworm</name>
    <dbReference type="NCBI Taxonomy" id="75913"/>
    <lineage>
        <taxon>Eukaryota</taxon>
        <taxon>Metazoa</taxon>
        <taxon>Ecdysozoa</taxon>
        <taxon>Nematoda</taxon>
        <taxon>Chromadorea</taxon>
        <taxon>Rhabditida</taxon>
        <taxon>Tylenchina</taxon>
        <taxon>Panagrolaimomorpha</taxon>
        <taxon>Strongyloidoidea</taxon>
        <taxon>Strongyloididae</taxon>
        <taxon>Strongyloides</taxon>
    </lineage>
</organism>
<dbReference type="InterPro" id="IPR043502">
    <property type="entry name" value="DNA/RNA_pol_sf"/>
</dbReference>
<protein>
    <submittedName>
        <fullName evidence="2">Type II site-specific deoxyribonuclease</fullName>
    </submittedName>
</protein>